<sequence length="63" mass="6723">MKNKYIGIILIVIGTVLAYWGYQEFDSAGSQFNRALGGDISMEALVGLVGGAVCIVVGIFRVK</sequence>
<keyword evidence="1" id="KW-0812">Transmembrane</keyword>
<reference evidence="2 3" key="1">
    <citation type="submission" date="2019-07" db="EMBL/GenBank/DDBJ databases">
        <title>Reinekea sp. strain SSH23 genome sequencing and assembly.</title>
        <authorList>
            <person name="Kim I."/>
        </authorList>
    </citation>
    <scope>NUCLEOTIDE SEQUENCE [LARGE SCALE GENOMIC DNA]</scope>
    <source>
        <strain evidence="2 3">SSH23</strain>
    </source>
</reference>
<proteinExistence type="predicted"/>
<keyword evidence="3" id="KW-1185">Reference proteome</keyword>
<keyword evidence="1" id="KW-0472">Membrane</keyword>
<organism evidence="2 3">
    <name type="scientific">Reinekea thalattae</name>
    <dbReference type="NCBI Taxonomy" id="2593301"/>
    <lineage>
        <taxon>Bacteria</taxon>
        <taxon>Pseudomonadati</taxon>
        <taxon>Pseudomonadota</taxon>
        <taxon>Gammaproteobacteria</taxon>
        <taxon>Oceanospirillales</taxon>
        <taxon>Saccharospirillaceae</taxon>
        <taxon>Reinekea</taxon>
    </lineage>
</organism>
<name>A0A5C8ZC63_9GAMM</name>
<accession>A0A5C8ZC63</accession>
<protein>
    <submittedName>
        <fullName evidence="2">DUF3185 family protein</fullName>
    </submittedName>
</protein>
<dbReference type="OrthoDB" id="5740556at2"/>
<feature type="transmembrane region" description="Helical" evidence="1">
    <location>
        <begin position="42"/>
        <end position="62"/>
    </location>
</feature>
<evidence type="ECO:0000313" key="3">
    <source>
        <dbReference type="Proteomes" id="UP000321764"/>
    </source>
</evidence>
<comment type="caution">
    <text evidence="2">The sequence shown here is derived from an EMBL/GenBank/DDBJ whole genome shotgun (WGS) entry which is preliminary data.</text>
</comment>
<dbReference type="Proteomes" id="UP000321764">
    <property type="component" value="Unassembled WGS sequence"/>
</dbReference>
<dbReference type="EMBL" id="VKAD01000001">
    <property type="protein sequence ID" value="TXR54430.1"/>
    <property type="molecule type" value="Genomic_DNA"/>
</dbReference>
<gene>
    <name evidence="2" type="ORF">FME95_07815</name>
</gene>
<dbReference type="Pfam" id="PF11381">
    <property type="entry name" value="DUF3185"/>
    <property type="match status" value="1"/>
</dbReference>
<feature type="transmembrane region" description="Helical" evidence="1">
    <location>
        <begin position="5"/>
        <end position="22"/>
    </location>
</feature>
<dbReference type="RefSeq" id="WP_147713828.1">
    <property type="nucleotide sequence ID" value="NZ_VKAD01000001.1"/>
</dbReference>
<evidence type="ECO:0000313" key="2">
    <source>
        <dbReference type="EMBL" id="TXR54430.1"/>
    </source>
</evidence>
<dbReference type="InterPro" id="IPR021521">
    <property type="entry name" value="DUF3185"/>
</dbReference>
<dbReference type="AlphaFoldDB" id="A0A5C8ZC63"/>
<evidence type="ECO:0000256" key="1">
    <source>
        <dbReference type="SAM" id="Phobius"/>
    </source>
</evidence>
<keyword evidence="1" id="KW-1133">Transmembrane helix</keyword>